<feature type="signal peptide" evidence="4">
    <location>
        <begin position="1"/>
        <end position="23"/>
    </location>
</feature>
<sequence>MMKSLSPISLFLSFFLIFSCVSCFDLIACTCNKIAAADQNINYNFCIATLKADPKSRTADLKGLGSISINLNKARATYINSYVKNLLNKGGDVTTKQCLQYCSGYYSDAVYNVNTAIKDLYSGDYQGANIKISAAMAAPADCEDEFKNKRLLSPVTKQGQVFFQISAICLYFTNIFD</sequence>
<dbReference type="PANTHER" id="PTHR35357:SF8">
    <property type="entry name" value="OS01G0111000 PROTEIN"/>
    <property type="match status" value="1"/>
</dbReference>
<evidence type="ECO:0000256" key="1">
    <source>
        <dbReference type="ARBA" id="ARBA00022729"/>
    </source>
</evidence>
<keyword evidence="1 4" id="KW-0732">Signal</keyword>
<dbReference type="PANTHER" id="PTHR35357">
    <property type="entry name" value="OS02G0537100 PROTEIN"/>
    <property type="match status" value="1"/>
</dbReference>
<accession>A0A7J7LSJ4</accession>
<comment type="similarity">
    <text evidence="3">Belongs to the PMEI family.</text>
</comment>
<keyword evidence="7" id="KW-1185">Reference proteome</keyword>
<protein>
    <recommendedName>
        <fullName evidence="5">Pectinesterase inhibitor domain-containing protein</fullName>
    </recommendedName>
</protein>
<dbReference type="Pfam" id="PF04043">
    <property type="entry name" value="PMEI"/>
    <property type="match status" value="1"/>
</dbReference>
<dbReference type="AlphaFoldDB" id="A0A7J7LSJ4"/>
<evidence type="ECO:0000313" key="7">
    <source>
        <dbReference type="Proteomes" id="UP000541444"/>
    </source>
</evidence>
<dbReference type="InterPro" id="IPR006501">
    <property type="entry name" value="Pectinesterase_inhib_dom"/>
</dbReference>
<evidence type="ECO:0000259" key="5">
    <source>
        <dbReference type="SMART" id="SM00856"/>
    </source>
</evidence>
<comment type="caution">
    <text evidence="6">The sequence shown here is derived from an EMBL/GenBank/DDBJ whole genome shotgun (WGS) entry which is preliminary data.</text>
</comment>
<dbReference type="EMBL" id="JACGCM010002050">
    <property type="protein sequence ID" value="KAF6145547.1"/>
    <property type="molecule type" value="Genomic_DNA"/>
</dbReference>
<dbReference type="SUPFAM" id="SSF101148">
    <property type="entry name" value="Plant invertase/pectin methylesterase inhibitor"/>
    <property type="match status" value="1"/>
</dbReference>
<evidence type="ECO:0000256" key="2">
    <source>
        <dbReference type="ARBA" id="ARBA00023157"/>
    </source>
</evidence>
<dbReference type="OrthoDB" id="1915198at2759"/>
<feature type="chain" id="PRO_5029510527" description="Pectinesterase inhibitor domain-containing protein" evidence="4">
    <location>
        <begin position="24"/>
        <end position="177"/>
    </location>
</feature>
<dbReference type="InterPro" id="IPR034088">
    <property type="entry name" value="Pla_a_1-like"/>
</dbReference>
<dbReference type="PROSITE" id="PS51257">
    <property type="entry name" value="PROKAR_LIPOPROTEIN"/>
    <property type="match status" value="1"/>
</dbReference>
<evidence type="ECO:0000256" key="3">
    <source>
        <dbReference type="ARBA" id="ARBA00038471"/>
    </source>
</evidence>
<dbReference type="Gene3D" id="1.20.140.40">
    <property type="entry name" value="Invertase/pectin methylesterase inhibitor family protein"/>
    <property type="match status" value="1"/>
</dbReference>
<dbReference type="CDD" id="cd15795">
    <property type="entry name" value="PMEI-Pla_a_1_like"/>
    <property type="match status" value="1"/>
</dbReference>
<organism evidence="6 7">
    <name type="scientific">Kingdonia uniflora</name>
    <dbReference type="NCBI Taxonomy" id="39325"/>
    <lineage>
        <taxon>Eukaryota</taxon>
        <taxon>Viridiplantae</taxon>
        <taxon>Streptophyta</taxon>
        <taxon>Embryophyta</taxon>
        <taxon>Tracheophyta</taxon>
        <taxon>Spermatophyta</taxon>
        <taxon>Magnoliopsida</taxon>
        <taxon>Ranunculales</taxon>
        <taxon>Circaeasteraceae</taxon>
        <taxon>Kingdonia</taxon>
    </lineage>
</organism>
<keyword evidence="2" id="KW-1015">Disulfide bond</keyword>
<dbReference type="GO" id="GO:0004857">
    <property type="term" value="F:enzyme inhibitor activity"/>
    <property type="evidence" value="ECO:0007669"/>
    <property type="project" value="InterPro"/>
</dbReference>
<dbReference type="SMART" id="SM00856">
    <property type="entry name" value="PMEI"/>
    <property type="match status" value="1"/>
</dbReference>
<dbReference type="FunFam" id="1.20.140.40:FF:000002">
    <property type="entry name" value="Putative invertase inhibitor"/>
    <property type="match status" value="1"/>
</dbReference>
<gene>
    <name evidence="6" type="ORF">GIB67_037580</name>
</gene>
<evidence type="ECO:0000313" key="6">
    <source>
        <dbReference type="EMBL" id="KAF6145547.1"/>
    </source>
</evidence>
<name>A0A7J7LSJ4_9MAGN</name>
<proteinExistence type="inferred from homology"/>
<reference evidence="6 7" key="1">
    <citation type="journal article" date="2020" name="IScience">
        <title>Genome Sequencing of the Endangered Kingdonia uniflora (Circaeasteraceae, Ranunculales) Reveals Potential Mechanisms of Evolutionary Specialization.</title>
        <authorList>
            <person name="Sun Y."/>
            <person name="Deng T."/>
            <person name="Zhang A."/>
            <person name="Moore M.J."/>
            <person name="Landis J.B."/>
            <person name="Lin N."/>
            <person name="Zhang H."/>
            <person name="Zhang X."/>
            <person name="Huang J."/>
            <person name="Zhang X."/>
            <person name="Sun H."/>
            <person name="Wang H."/>
        </authorList>
    </citation>
    <scope>NUCLEOTIDE SEQUENCE [LARGE SCALE GENOMIC DNA]</scope>
    <source>
        <strain evidence="6">TB1705</strain>
        <tissue evidence="6">Leaf</tissue>
    </source>
</reference>
<evidence type="ECO:0000256" key="4">
    <source>
        <dbReference type="SAM" id="SignalP"/>
    </source>
</evidence>
<feature type="domain" description="Pectinesterase inhibitor" evidence="5">
    <location>
        <begin position="32"/>
        <end position="172"/>
    </location>
</feature>
<dbReference type="InterPro" id="IPR035513">
    <property type="entry name" value="Invertase/methylesterase_inhib"/>
</dbReference>
<dbReference type="GO" id="GO:0005576">
    <property type="term" value="C:extracellular region"/>
    <property type="evidence" value="ECO:0007669"/>
    <property type="project" value="UniProtKB-ARBA"/>
</dbReference>
<dbReference type="NCBIfam" id="TIGR01614">
    <property type="entry name" value="PME_inhib"/>
    <property type="match status" value="1"/>
</dbReference>
<dbReference type="Proteomes" id="UP000541444">
    <property type="component" value="Unassembled WGS sequence"/>
</dbReference>